<evidence type="ECO:0000313" key="6">
    <source>
        <dbReference type="Proteomes" id="UP000260680"/>
    </source>
</evidence>
<sequence length="133" mass="16173">MFTWSENFSVQDYVIDEQHKKLIELIYIVAALLNNYDDKFSNVYEVVIELDRYIIEHLEYEEELMKKSCYPTMKEHILQHQQLRYKMSQLNVFEIEKSYEFYADLLAYLVEWLSKHIMDADKKLGLFLLNKTN</sequence>
<dbReference type="InterPro" id="IPR035938">
    <property type="entry name" value="Hemerythrin-like_sf"/>
</dbReference>
<keyword evidence="2" id="KW-0479">Metal-binding</keyword>
<evidence type="ECO:0000256" key="3">
    <source>
        <dbReference type="ARBA" id="ARBA00023004"/>
    </source>
</evidence>
<feature type="domain" description="Hemerythrin-like" evidence="4">
    <location>
        <begin position="14"/>
        <end position="124"/>
    </location>
</feature>
<comment type="caution">
    <text evidence="5">The sequence shown here is derived from an EMBL/GenBank/DDBJ whole genome shotgun (WGS) entry which is preliminary data.</text>
</comment>
<evidence type="ECO:0000256" key="2">
    <source>
        <dbReference type="ARBA" id="ARBA00022723"/>
    </source>
</evidence>
<dbReference type="Pfam" id="PF01814">
    <property type="entry name" value="Hemerythrin"/>
    <property type="match status" value="1"/>
</dbReference>
<dbReference type="CDD" id="cd12107">
    <property type="entry name" value="Hemerythrin"/>
    <property type="match status" value="1"/>
</dbReference>
<evidence type="ECO:0000259" key="4">
    <source>
        <dbReference type="Pfam" id="PF01814"/>
    </source>
</evidence>
<dbReference type="Gene3D" id="1.20.120.50">
    <property type="entry name" value="Hemerythrin-like"/>
    <property type="match status" value="1"/>
</dbReference>
<evidence type="ECO:0000256" key="1">
    <source>
        <dbReference type="ARBA" id="ARBA00010587"/>
    </source>
</evidence>
<gene>
    <name evidence="5" type="ORF">DS742_02500</name>
</gene>
<dbReference type="GO" id="GO:0046872">
    <property type="term" value="F:metal ion binding"/>
    <property type="evidence" value="ECO:0007669"/>
    <property type="project" value="UniProtKB-KW"/>
</dbReference>
<organism evidence="5 6">
    <name type="scientific">Lacrimispora amygdalina</name>
    <dbReference type="NCBI Taxonomy" id="253257"/>
    <lineage>
        <taxon>Bacteria</taxon>
        <taxon>Bacillati</taxon>
        <taxon>Bacillota</taxon>
        <taxon>Clostridia</taxon>
        <taxon>Lachnospirales</taxon>
        <taxon>Lachnospiraceae</taxon>
        <taxon>Lacrimispora</taxon>
    </lineage>
</organism>
<dbReference type="PANTHER" id="PTHR37164:SF1">
    <property type="entry name" value="BACTERIOHEMERYTHRIN"/>
    <property type="match status" value="1"/>
</dbReference>
<comment type="similarity">
    <text evidence="1">Belongs to the hemerythrin family.</text>
</comment>
<protein>
    <recommendedName>
        <fullName evidence="4">Hemerythrin-like domain-containing protein</fullName>
    </recommendedName>
</protein>
<keyword evidence="3" id="KW-0408">Iron</keyword>
<accession>A0A3E2NHT2</accession>
<dbReference type="Proteomes" id="UP000260680">
    <property type="component" value="Unassembled WGS sequence"/>
</dbReference>
<dbReference type="AlphaFoldDB" id="A0A3E2NHT2"/>
<reference evidence="5 6" key="1">
    <citation type="submission" date="2018-07" db="EMBL/GenBank/DDBJ databases">
        <title>New species, Clostridium PI-S10-A1B.</title>
        <authorList>
            <person name="Krishna G."/>
            <person name="Summeta K."/>
            <person name="Shikha S."/>
            <person name="Prabhu P.B."/>
            <person name="Suresh K."/>
        </authorList>
    </citation>
    <scope>NUCLEOTIDE SEQUENCE [LARGE SCALE GENOMIC DNA]</scope>
    <source>
        <strain evidence="5 6">PI-S10-A1B</strain>
    </source>
</reference>
<name>A0A3E2NHT2_9FIRM</name>
<dbReference type="InterPro" id="IPR012827">
    <property type="entry name" value="Hemerythrin_metal-bd"/>
</dbReference>
<evidence type="ECO:0000313" key="5">
    <source>
        <dbReference type="EMBL" id="RFZ80568.1"/>
    </source>
</evidence>
<dbReference type="PANTHER" id="PTHR37164">
    <property type="entry name" value="BACTERIOHEMERYTHRIN"/>
    <property type="match status" value="1"/>
</dbReference>
<dbReference type="OrthoDB" id="9797092at2"/>
<dbReference type="RefSeq" id="WP_117415458.1">
    <property type="nucleotide sequence ID" value="NZ_QOHO01000009.1"/>
</dbReference>
<dbReference type="SUPFAM" id="SSF47188">
    <property type="entry name" value="Hemerythrin-like"/>
    <property type="match status" value="1"/>
</dbReference>
<dbReference type="NCBIfam" id="NF033749">
    <property type="entry name" value="bact_hemeryth"/>
    <property type="match status" value="1"/>
</dbReference>
<dbReference type="InterPro" id="IPR012312">
    <property type="entry name" value="Hemerythrin-like"/>
</dbReference>
<proteinExistence type="inferred from homology"/>
<dbReference type="NCBIfam" id="TIGR02481">
    <property type="entry name" value="hemeryth_dom"/>
    <property type="match status" value="1"/>
</dbReference>
<dbReference type="EMBL" id="QOHO01000009">
    <property type="protein sequence ID" value="RFZ80568.1"/>
    <property type="molecule type" value="Genomic_DNA"/>
</dbReference>
<dbReference type="InterPro" id="IPR050669">
    <property type="entry name" value="Hemerythrin"/>
</dbReference>